<dbReference type="RefSeq" id="WP_178931678.1">
    <property type="nucleotide sequence ID" value="NZ_JACBAZ010000002.1"/>
</dbReference>
<comment type="caution">
    <text evidence="6">Lacks conserved residue(s) required for the propagation of feature annotation.</text>
</comment>
<evidence type="ECO:0000256" key="3">
    <source>
        <dbReference type="ARBA" id="ARBA00022679"/>
    </source>
</evidence>
<evidence type="ECO:0000313" key="10">
    <source>
        <dbReference type="Proteomes" id="UP000557872"/>
    </source>
</evidence>
<evidence type="ECO:0000256" key="1">
    <source>
        <dbReference type="ARBA" id="ARBA00001823"/>
    </source>
</evidence>
<dbReference type="GO" id="GO:0005737">
    <property type="term" value="C:cytoplasm"/>
    <property type="evidence" value="ECO:0007669"/>
    <property type="project" value="TreeGrafter"/>
</dbReference>
<dbReference type="GO" id="GO:0004781">
    <property type="term" value="F:sulfate adenylyltransferase (ATP) activity"/>
    <property type="evidence" value="ECO:0007669"/>
    <property type="project" value="TreeGrafter"/>
</dbReference>
<evidence type="ECO:0000256" key="6">
    <source>
        <dbReference type="HAMAP-Rule" id="MF_00065"/>
    </source>
</evidence>
<evidence type="ECO:0000313" key="9">
    <source>
        <dbReference type="EMBL" id="NWK55143.1"/>
    </source>
</evidence>
<dbReference type="UniPathway" id="UPA00140">
    <property type="reaction ID" value="UER00205"/>
</dbReference>
<feature type="binding site" evidence="6">
    <location>
        <begin position="36"/>
        <end position="43"/>
    </location>
    <ligand>
        <name>ATP</name>
        <dbReference type="ChEBI" id="CHEBI:30616"/>
    </ligand>
</feature>
<comment type="caution">
    <text evidence="9">The sequence shown here is derived from an EMBL/GenBank/DDBJ whole genome shotgun (WGS) entry which is preliminary data.</text>
</comment>
<reference evidence="9 10" key="1">
    <citation type="submission" date="2020-07" db="EMBL/GenBank/DDBJ databases">
        <title>Roseicoccus Jingziensis gen. nov., sp. nov., isolated from coastal seawater.</title>
        <authorList>
            <person name="Feng X."/>
        </authorList>
    </citation>
    <scope>NUCLEOTIDE SEQUENCE [LARGE SCALE GENOMIC DNA]</scope>
    <source>
        <strain evidence="9 10">N1E253</strain>
    </source>
</reference>
<dbReference type="AlphaFoldDB" id="A0A851GC27"/>
<dbReference type="InterPro" id="IPR050512">
    <property type="entry name" value="Sulf_AdTrans/APS_kinase"/>
</dbReference>
<dbReference type="Gene3D" id="3.40.50.300">
    <property type="entry name" value="P-loop containing nucleotide triphosphate hydrolases"/>
    <property type="match status" value="1"/>
</dbReference>
<keyword evidence="5 6" id="KW-0067">ATP-binding</keyword>
<accession>A0A851GC27</accession>
<proteinExistence type="inferred from homology"/>
<organism evidence="9 10">
    <name type="scientific">Oceaniferula marina</name>
    <dbReference type="NCBI Taxonomy" id="2748318"/>
    <lineage>
        <taxon>Bacteria</taxon>
        <taxon>Pseudomonadati</taxon>
        <taxon>Verrucomicrobiota</taxon>
        <taxon>Verrucomicrobiia</taxon>
        <taxon>Verrucomicrobiales</taxon>
        <taxon>Verrucomicrobiaceae</taxon>
        <taxon>Oceaniferula</taxon>
    </lineage>
</organism>
<keyword evidence="6 7" id="KW-0418">Kinase</keyword>
<dbReference type="GO" id="GO:0019379">
    <property type="term" value="P:sulfate assimilation, phosphoadenylyl sulfate reduction by phosphoadenylyl-sulfate reductase (thioredoxin)"/>
    <property type="evidence" value="ECO:0007669"/>
    <property type="project" value="TreeGrafter"/>
</dbReference>
<gene>
    <name evidence="6 9" type="primary">cysC</name>
    <name evidence="9" type="ORF">HW115_05945</name>
</gene>
<protein>
    <recommendedName>
        <fullName evidence="2 6">Adenylyl-sulfate kinase</fullName>
        <ecNumber evidence="2 6">2.7.1.25</ecNumber>
    </recommendedName>
    <alternativeName>
        <fullName evidence="6">APS kinase</fullName>
    </alternativeName>
    <alternativeName>
        <fullName evidence="6">ATP adenosine-5'-phosphosulfate 3'-phosphotransferase</fullName>
    </alternativeName>
    <alternativeName>
        <fullName evidence="6">Adenosine-5'-phosphosulfate kinase</fullName>
    </alternativeName>
</protein>
<dbReference type="NCBIfam" id="TIGR00455">
    <property type="entry name" value="apsK"/>
    <property type="match status" value="1"/>
</dbReference>
<comment type="similarity">
    <text evidence="6 7">Belongs to the APS kinase family.</text>
</comment>
<comment type="function">
    <text evidence="6 7">Catalyzes the synthesis of activated sulfate.</text>
</comment>
<feature type="domain" description="APS kinase" evidence="8">
    <location>
        <begin position="29"/>
        <end position="177"/>
    </location>
</feature>
<dbReference type="GO" id="GO:0005524">
    <property type="term" value="F:ATP binding"/>
    <property type="evidence" value="ECO:0007669"/>
    <property type="project" value="UniProtKB-UniRule"/>
</dbReference>
<name>A0A851GC27_9BACT</name>
<keyword evidence="4 6" id="KW-0547">Nucleotide-binding</keyword>
<dbReference type="GO" id="GO:0010134">
    <property type="term" value="P:sulfate assimilation via adenylyl sulfate reduction"/>
    <property type="evidence" value="ECO:0007669"/>
    <property type="project" value="TreeGrafter"/>
</dbReference>
<dbReference type="HAMAP" id="MF_00065">
    <property type="entry name" value="Adenylyl_sulf_kinase"/>
    <property type="match status" value="1"/>
</dbReference>
<dbReference type="Pfam" id="PF01583">
    <property type="entry name" value="APS_kinase"/>
    <property type="match status" value="1"/>
</dbReference>
<evidence type="ECO:0000256" key="2">
    <source>
        <dbReference type="ARBA" id="ARBA00012121"/>
    </source>
</evidence>
<evidence type="ECO:0000259" key="8">
    <source>
        <dbReference type="Pfam" id="PF01583"/>
    </source>
</evidence>
<dbReference type="InterPro" id="IPR027417">
    <property type="entry name" value="P-loop_NTPase"/>
</dbReference>
<dbReference type="EMBL" id="JACBAZ010000002">
    <property type="protein sequence ID" value="NWK55143.1"/>
    <property type="molecule type" value="Genomic_DNA"/>
</dbReference>
<keyword evidence="6" id="KW-0597">Phosphoprotein</keyword>
<evidence type="ECO:0000256" key="5">
    <source>
        <dbReference type="ARBA" id="ARBA00022840"/>
    </source>
</evidence>
<dbReference type="NCBIfam" id="NF004041">
    <property type="entry name" value="PRK05541.1"/>
    <property type="match status" value="1"/>
</dbReference>
<keyword evidence="10" id="KW-1185">Reference proteome</keyword>
<comment type="catalytic activity">
    <reaction evidence="1 6 7">
        <text>adenosine 5'-phosphosulfate + ATP = 3'-phosphoadenylyl sulfate + ADP + H(+)</text>
        <dbReference type="Rhea" id="RHEA:24152"/>
        <dbReference type="ChEBI" id="CHEBI:15378"/>
        <dbReference type="ChEBI" id="CHEBI:30616"/>
        <dbReference type="ChEBI" id="CHEBI:58243"/>
        <dbReference type="ChEBI" id="CHEBI:58339"/>
        <dbReference type="ChEBI" id="CHEBI:456216"/>
        <dbReference type="EC" id="2.7.1.25"/>
    </reaction>
</comment>
<keyword evidence="3 6" id="KW-0808">Transferase</keyword>
<dbReference type="InterPro" id="IPR059117">
    <property type="entry name" value="APS_kinase_dom"/>
</dbReference>
<dbReference type="PANTHER" id="PTHR42700:SF1">
    <property type="entry name" value="SULFATE ADENYLYLTRANSFERASE"/>
    <property type="match status" value="1"/>
</dbReference>
<dbReference type="NCBIfam" id="NF003013">
    <property type="entry name" value="PRK03846.1"/>
    <property type="match status" value="1"/>
</dbReference>
<evidence type="ECO:0000256" key="4">
    <source>
        <dbReference type="ARBA" id="ARBA00022741"/>
    </source>
</evidence>
<dbReference type="PANTHER" id="PTHR42700">
    <property type="entry name" value="SULFATE ADENYLYLTRANSFERASE"/>
    <property type="match status" value="1"/>
</dbReference>
<dbReference type="GO" id="GO:0004020">
    <property type="term" value="F:adenylylsulfate kinase activity"/>
    <property type="evidence" value="ECO:0007669"/>
    <property type="project" value="UniProtKB-UniRule"/>
</dbReference>
<dbReference type="GO" id="GO:0070814">
    <property type="term" value="P:hydrogen sulfide biosynthetic process"/>
    <property type="evidence" value="ECO:0007669"/>
    <property type="project" value="UniProtKB-UniRule"/>
</dbReference>
<sequence>MSHSASNIHPEFDRQIPREDKEKLLGQNGLVIWLYGMSGSGKSTIANAAERVLHKQGRMTAILDGDNLRSGINKNLGFSDDDRRENIRRTAHMAKVFAQQGVITFVSVITPRHELRDMARDIIADDYYEVYVKASYELCEQRDVKGLYAKAAKGEIKDFTGKDSSFEQPVAPDLIIDTEDQSVEDSVLSLLEEVRQRIKI</sequence>
<dbReference type="Proteomes" id="UP000557872">
    <property type="component" value="Unassembled WGS sequence"/>
</dbReference>
<dbReference type="InterPro" id="IPR002891">
    <property type="entry name" value="APS"/>
</dbReference>
<dbReference type="SUPFAM" id="SSF52540">
    <property type="entry name" value="P-loop containing nucleoside triphosphate hydrolases"/>
    <property type="match status" value="1"/>
</dbReference>
<dbReference type="EC" id="2.7.1.25" evidence="2 6"/>
<evidence type="ECO:0000256" key="7">
    <source>
        <dbReference type="RuleBase" id="RU004347"/>
    </source>
</evidence>
<dbReference type="CDD" id="cd02027">
    <property type="entry name" value="APSK"/>
    <property type="match status" value="1"/>
</dbReference>
<comment type="pathway">
    <text evidence="6 7">Sulfur metabolism; hydrogen sulfide biosynthesis; sulfite from sulfate: step 2/3.</text>
</comment>